<dbReference type="RefSeq" id="WP_023178428.1">
    <property type="nucleotide sequence ID" value="NC_022606.1"/>
</dbReference>
<dbReference type="PANTHER" id="PTHR12526:SF638">
    <property type="entry name" value="SPORE COAT PROTEIN SA"/>
    <property type="match status" value="1"/>
</dbReference>
<dbReference type="SUPFAM" id="SSF53756">
    <property type="entry name" value="UDP-Glycosyltransferase/glycogen phosphorylase"/>
    <property type="match status" value="1"/>
</dbReference>
<dbReference type="HOGENOM" id="CLU_009583_0_3_9"/>
<dbReference type="PANTHER" id="PTHR12526">
    <property type="entry name" value="GLYCOSYLTRANSFERASE"/>
    <property type="match status" value="1"/>
</dbReference>
<dbReference type="PATRIC" id="fig|1266845.5.peg.1332"/>
<dbReference type="Pfam" id="PF13439">
    <property type="entry name" value="Glyco_transf_4"/>
    <property type="match status" value="1"/>
</dbReference>
<dbReference type="KEGG" id="caw:Q783_07165"/>
<evidence type="ECO:0000259" key="1">
    <source>
        <dbReference type="Pfam" id="PF00534"/>
    </source>
</evidence>
<dbReference type="Gene3D" id="3.40.50.2000">
    <property type="entry name" value="Glycogen Phosphorylase B"/>
    <property type="match status" value="2"/>
</dbReference>
<dbReference type="GO" id="GO:0016757">
    <property type="term" value="F:glycosyltransferase activity"/>
    <property type="evidence" value="ECO:0007669"/>
    <property type="project" value="InterPro"/>
</dbReference>
<accession>U5SA83</accession>
<dbReference type="Proteomes" id="UP000017469">
    <property type="component" value="Chromosome"/>
</dbReference>
<evidence type="ECO:0000313" key="3">
    <source>
        <dbReference type="EMBL" id="AGY81986.1"/>
    </source>
</evidence>
<sequence>MKVLHINAGLEDGGGKNHILSLLSQFDSSVAELLVLEEGIIAEEAKKLGITVHTLKQQSRYDLSILKRLAQFINDHSFDIVHTHGARANLIFSLIHKKVPALWFTTVHSDPTLDFMNRGVKGYVFTQLNLASLKKADHLIVVTDSLIKPLCDLGINKEKITVIYNGLQFGSPLVKATKTNKQFTLTCVARLHPIKGHELLLESLDAARFSDFTLNLVGDGELRSALEKKVQELNMQDRVHFLGFLNKPQVDVTIKNSDLTLLASYNEGFPMVLLESANQKVPFIATSVGDISLLVPDKQYGWCVPAGSTESLTKALNEAYDEWENGTLETKGELVYQLASTQFSLKKFYDATLALYETFIHA</sequence>
<dbReference type="InterPro" id="IPR028098">
    <property type="entry name" value="Glyco_trans_4-like_N"/>
</dbReference>
<dbReference type="STRING" id="1266845.Q783_07165"/>
<reference evidence="3 4" key="1">
    <citation type="journal article" date="2013" name="Genome Announc.">
        <title>Complete Genome Sequence of Carnobacterium gilichinskyi Strain WN1359T (DSM 27470T).</title>
        <authorList>
            <person name="Leonard M.T."/>
            <person name="Panayotova N."/>
            <person name="Farmerie W.G."/>
            <person name="Triplett E.W."/>
            <person name="Nicholson W.L."/>
        </authorList>
    </citation>
    <scope>NUCLEOTIDE SEQUENCE [LARGE SCALE GENOMIC DNA]</scope>
    <source>
        <strain evidence="3 4">WN1359</strain>
    </source>
</reference>
<dbReference type="EMBL" id="CP006812">
    <property type="protein sequence ID" value="AGY81986.1"/>
    <property type="molecule type" value="Genomic_DNA"/>
</dbReference>
<dbReference type="CDD" id="cd03811">
    <property type="entry name" value="GT4_GT28_WabH-like"/>
    <property type="match status" value="1"/>
</dbReference>
<name>U5SA83_9LACT</name>
<dbReference type="AlphaFoldDB" id="U5SA83"/>
<dbReference type="Pfam" id="PF00534">
    <property type="entry name" value="Glycos_transf_1"/>
    <property type="match status" value="1"/>
</dbReference>
<protein>
    <submittedName>
        <fullName evidence="3">Glycosyl transferase</fullName>
    </submittedName>
</protein>
<organism evidence="3 4">
    <name type="scientific">Carnobacterium inhibens subsp. gilichinskyi</name>
    <dbReference type="NCBI Taxonomy" id="1266845"/>
    <lineage>
        <taxon>Bacteria</taxon>
        <taxon>Bacillati</taxon>
        <taxon>Bacillota</taxon>
        <taxon>Bacilli</taxon>
        <taxon>Lactobacillales</taxon>
        <taxon>Carnobacteriaceae</taxon>
        <taxon>Carnobacterium</taxon>
    </lineage>
</organism>
<proteinExistence type="predicted"/>
<dbReference type="eggNOG" id="COG0438">
    <property type="taxonomic scope" value="Bacteria"/>
</dbReference>
<gene>
    <name evidence="3" type="ORF">Q783_07165</name>
</gene>
<feature type="domain" description="Glycosyltransferase subfamily 4-like N-terminal" evidence="2">
    <location>
        <begin position="13"/>
        <end position="166"/>
    </location>
</feature>
<keyword evidence="3" id="KW-0808">Transferase</keyword>
<evidence type="ECO:0000259" key="2">
    <source>
        <dbReference type="Pfam" id="PF13439"/>
    </source>
</evidence>
<evidence type="ECO:0000313" key="4">
    <source>
        <dbReference type="Proteomes" id="UP000017469"/>
    </source>
</evidence>
<feature type="domain" description="Glycosyl transferase family 1" evidence="1">
    <location>
        <begin position="177"/>
        <end position="323"/>
    </location>
</feature>
<dbReference type="InterPro" id="IPR001296">
    <property type="entry name" value="Glyco_trans_1"/>
</dbReference>